<keyword evidence="3" id="KW-0723">Serine/threonine-protein kinase</keyword>
<dbReference type="AlphaFoldDB" id="A0A427YKW9"/>
<dbReference type="FunFam" id="1.10.510.10:FF:000415">
    <property type="entry name" value="CMGC/CDK/CRK7 protein kinase, variant"/>
    <property type="match status" value="1"/>
</dbReference>
<feature type="compositionally biased region" description="Basic residues" evidence="10">
    <location>
        <begin position="442"/>
        <end position="460"/>
    </location>
</feature>
<feature type="compositionally biased region" description="Basic and acidic residues" evidence="10">
    <location>
        <begin position="557"/>
        <end position="566"/>
    </location>
</feature>
<feature type="compositionally biased region" description="Low complexity" evidence="10">
    <location>
        <begin position="701"/>
        <end position="719"/>
    </location>
</feature>
<evidence type="ECO:0000313" key="13">
    <source>
        <dbReference type="Proteomes" id="UP000279259"/>
    </source>
</evidence>
<evidence type="ECO:0000256" key="4">
    <source>
        <dbReference type="ARBA" id="ARBA00022679"/>
    </source>
</evidence>
<dbReference type="FunFam" id="3.30.200.20:FF:000270">
    <property type="entry name" value="Serine/threonine-protein kinase bur1"/>
    <property type="match status" value="1"/>
</dbReference>
<feature type="region of interest" description="Disordered" evidence="10">
    <location>
        <begin position="853"/>
        <end position="921"/>
    </location>
</feature>
<feature type="compositionally biased region" description="Basic and acidic residues" evidence="10">
    <location>
        <begin position="390"/>
        <end position="406"/>
    </location>
</feature>
<dbReference type="PANTHER" id="PTHR24056:SF546">
    <property type="entry name" value="CYCLIN-DEPENDENT KINASE 12"/>
    <property type="match status" value="1"/>
</dbReference>
<organism evidence="12 13">
    <name type="scientific">Saitozyma podzolica</name>
    <dbReference type="NCBI Taxonomy" id="1890683"/>
    <lineage>
        <taxon>Eukaryota</taxon>
        <taxon>Fungi</taxon>
        <taxon>Dikarya</taxon>
        <taxon>Basidiomycota</taxon>
        <taxon>Agaricomycotina</taxon>
        <taxon>Tremellomycetes</taxon>
        <taxon>Tremellales</taxon>
        <taxon>Trimorphomycetaceae</taxon>
        <taxon>Saitozyma</taxon>
    </lineage>
</organism>
<evidence type="ECO:0000313" key="12">
    <source>
        <dbReference type="EMBL" id="RSH91697.1"/>
    </source>
</evidence>
<evidence type="ECO:0000256" key="3">
    <source>
        <dbReference type="ARBA" id="ARBA00022527"/>
    </source>
</evidence>
<name>A0A427YKW9_9TREE</name>
<dbReference type="InterPro" id="IPR008271">
    <property type="entry name" value="Ser/Thr_kinase_AS"/>
</dbReference>
<feature type="domain" description="Protein kinase" evidence="11">
    <location>
        <begin position="923"/>
        <end position="1207"/>
    </location>
</feature>
<dbReference type="Pfam" id="PF00069">
    <property type="entry name" value="Pkinase"/>
    <property type="match status" value="1"/>
</dbReference>
<evidence type="ECO:0000259" key="11">
    <source>
        <dbReference type="PROSITE" id="PS50011"/>
    </source>
</evidence>
<evidence type="ECO:0000256" key="1">
    <source>
        <dbReference type="ARBA" id="ARBA00006485"/>
    </source>
</evidence>
<feature type="compositionally biased region" description="Pro residues" evidence="10">
    <location>
        <begin position="649"/>
        <end position="660"/>
    </location>
</feature>
<dbReference type="GO" id="GO:0008024">
    <property type="term" value="C:cyclin/CDK positive transcription elongation factor complex"/>
    <property type="evidence" value="ECO:0007669"/>
    <property type="project" value="TreeGrafter"/>
</dbReference>
<sequence length="1243" mass="138564">MSRPHGADNPWRLSPSPPPVTAGGSASSSKPSAPIKRETWRPQPSSSWTPGGRGESSNTRGANAVPVGERRAGGHGHGHGQDRGARRSSFGGDRDRDGPGTRSGHEPDVSPRQASREVSGRRDDWQRRDSSRAYHARDDRDRGWQKRTSWKDRRSDETGGGRDQHWQAGQAGQSGAGGGRKGNANAERRVSGGTGWKGQYRDAPGQRGRRDDEEPRGGAGGSAERNRRDSGRGQDSPSPARGARRGSPEYGVGTRKSPNSGRGRRDSEASGNDRSRPPKSSYRRDRSLSSSRSPSPPRRRRSPSTDRDRDHDRKRPPSSPRQPAAKRQRDYSPAPSYTSSKPRRRSPSSSISPSPPPPRRRRFFTPEDVGRSPPRPIRSQPVGSAQRNGARKEPRDRSRDSHRGLPYDDEPEPARGRSLTRSLSISSRDSPPPRRRDDSSRRRPSPSPRRRSPSSPRRRSPIPPPRERRSPVPPRQRSPIPPPRQRSPVPPPRQRSPVPPPRRRSPESSREVGTGPPPPQRYGRQNLQSQDELFRSGPRGWGGRERDRPTGQQSFPPRERQREPVKMRVWGQPQNQPPRESSPPVDRSPIRSRAPQESPSMSLANEAPEALPAVDDRQPFVSPKQPAHQVFRSPVAPAVHAPPVQALNNPPPQGYPPPDIPRTLAQPGARPPPIATGGIKISFGNISKPLQKSAVQHLFEEPSSASSAEEPSRTASPAPNGRASRAASEMDMDMDMDMDLDSPVPAQHGRLSPSDSRGPRPYHASHAPFEHDRTVDERVREYHVHMASVAPYINAAFQAWSAEPSAPPLPGFLVHYFGRPPTEAELAQIQQMLEMRSRVARGDGEARMLHLQREWVQSERDRSAPAPTRHEEPSHRPASAPFGTQQRNGNGDGVTATLPPPQPSPSSEQRVQPLQPAEPGETYERLACVGEGTYGKVYKARNVETGEFVALKRIRMEGEKDGFPVTAMREIKLLQSLRQENVLRLIEIMVSKGSVFMVFEYMHHDLTGLLAHPNIRFTPANIKSLNHQMLKGLAYLHHRGILHRDMKGSNILLNSRGELKLADFGLARFYSKRRVQDYTNRVITLWYRPPELLLGETAYGPEVDMWSAGCIMLELFVTKPVFQGNDEIHQLEVIYSVMGTPRESDWPSVKELPWYELVKPKQEIPSKFGETFSKWLSPAAKDLAEGLLHFDPKKRLSATAALRTAYFTSEDPPMEMPTNLAGVGEYHELDAKQERARRRQEGR</sequence>
<feature type="compositionally biased region" description="Polar residues" evidence="10">
    <location>
        <begin position="42"/>
        <end position="61"/>
    </location>
</feature>
<feature type="compositionally biased region" description="Gly residues" evidence="10">
    <location>
        <begin position="172"/>
        <end position="181"/>
    </location>
</feature>
<feature type="compositionally biased region" description="Acidic residues" evidence="10">
    <location>
        <begin position="730"/>
        <end position="740"/>
    </location>
</feature>
<evidence type="ECO:0000256" key="8">
    <source>
        <dbReference type="ARBA" id="ARBA00049280"/>
    </source>
</evidence>
<feature type="compositionally biased region" description="Basic and acidic residues" evidence="10">
    <location>
        <begin position="431"/>
        <end position="441"/>
    </location>
</feature>
<dbReference type="GO" id="GO:0008353">
    <property type="term" value="F:RNA polymerase II CTD heptapeptide repeat kinase activity"/>
    <property type="evidence" value="ECO:0007669"/>
    <property type="project" value="UniProtKB-EC"/>
</dbReference>
<feature type="region of interest" description="Disordered" evidence="10">
    <location>
        <begin position="693"/>
        <end position="773"/>
    </location>
</feature>
<evidence type="ECO:0000256" key="5">
    <source>
        <dbReference type="ARBA" id="ARBA00022741"/>
    </source>
</evidence>
<feature type="region of interest" description="Disordered" evidence="10">
    <location>
        <begin position="1"/>
        <end position="681"/>
    </location>
</feature>
<dbReference type="InterPro" id="IPR011009">
    <property type="entry name" value="Kinase-like_dom_sf"/>
</dbReference>
<feature type="compositionally biased region" description="Basic and acidic residues" evidence="10">
    <location>
        <begin position="303"/>
        <end position="315"/>
    </location>
</feature>
<feature type="compositionally biased region" description="Pro residues" evidence="10">
    <location>
        <begin position="471"/>
        <end position="500"/>
    </location>
</feature>
<dbReference type="PROSITE" id="PS00108">
    <property type="entry name" value="PROTEIN_KINASE_ST"/>
    <property type="match status" value="1"/>
</dbReference>
<keyword evidence="6 12" id="KW-0418">Kinase</keyword>
<evidence type="ECO:0000256" key="10">
    <source>
        <dbReference type="SAM" id="MobiDB-lite"/>
    </source>
</evidence>
<dbReference type="GO" id="GO:0032968">
    <property type="term" value="P:positive regulation of transcription elongation by RNA polymerase II"/>
    <property type="evidence" value="ECO:0007669"/>
    <property type="project" value="TreeGrafter"/>
</dbReference>
<comment type="catalytic activity">
    <reaction evidence="8">
        <text>[DNA-directed RNA polymerase] + ATP = phospho-[DNA-directed RNA polymerase] + ADP + H(+)</text>
        <dbReference type="Rhea" id="RHEA:10216"/>
        <dbReference type="Rhea" id="RHEA-COMP:11321"/>
        <dbReference type="Rhea" id="RHEA-COMP:11322"/>
        <dbReference type="ChEBI" id="CHEBI:15378"/>
        <dbReference type="ChEBI" id="CHEBI:30616"/>
        <dbReference type="ChEBI" id="CHEBI:43176"/>
        <dbReference type="ChEBI" id="CHEBI:68546"/>
        <dbReference type="ChEBI" id="CHEBI:456216"/>
        <dbReference type="EC" id="2.7.11.23"/>
    </reaction>
</comment>
<evidence type="ECO:0000256" key="7">
    <source>
        <dbReference type="ARBA" id="ARBA00022840"/>
    </source>
</evidence>
<dbReference type="PROSITE" id="PS50011">
    <property type="entry name" value="PROTEIN_KINASE_DOM"/>
    <property type="match status" value="1"/>
</dbReference>
<comment type="similarity">
    <text evidence="1">Belongs to the protein kinase superfamily. CMGC Ser/Thr protein kinase family. CDC2/CDKX subfamily.</text>
</comment>
<keyword evidence="4" id="KW-0808">Transferase</keyword>
<feature type="compositionally biased region" description="Low complexity" evidence="10">
    <location>
        <begin position="634"/>
        <end position="646"/>
    </location>
</feature>
<keyword evidence="5 9" id="KW-0547">Nucleotide-binding</keyword>
<evidence type="ECO:0000256" key="2">
    <source>
        <dbReference type="ARBA" id="ARBA00012409"/>
    </source>
</evidence>
<dbReference type="CDD" id="cd07840">
    <property type="entry name" value="STKc_CDK9_like"/>
    <property type="match status" value="1"/>
</dbReference>
<evidence type="ECO:0000256" key="9">
    <source>
        <dbReference type="PROSITE-ProRule" id="PRU10141"/>
    </source>
</evidence>
<dbReference type="SUPFAM" id="SSF56112">
    <property type="entry name" value="Protein kinase-like (PK-like)"/>
    <property type="match status" value="1"/>
</dbReference>
<dbReference type="SMART" id="SM00220">
    <property type="entry name" value="S_TKc"/>
    <property type="match status" value="1"/>
</dbReference>
<feature type="compositionally biased region" description="Basic and acidic residues" evidence="10">
    <location>
        <begin position="92"/>
        <end position="165"/>
    </location>
</feature>
<gene>
    <name evidence="12" type="primary">CTK1</name>
    <name evidence="12" type="ORF">EHS25_009066</name>
</gene>
<dbReference type="InterPro" id="IPR000719">
    <property type="entry name" value="Prot_kinase_dom"/>
</dbReference>
<feature type="compositionally biased region" description="Basic and acidic residues" evidence="10">
    <location>
        <begin position="853"/>
        <end position="875"/>
    </location>
</feature>
<dbReference type="EC" id="2.7.11.23" evidence="2"/>
<feature type="compositionally biased region" description="Basic and acidic residues" evidence="10">
    <location>
        <begin position="263"/>
        <end position="287"/>
    </location>
</feature>
<dbReference type="PROSITE" id="PS00107">
    <property type="entry name" value="PROTEIN_KINASE_ATP"/>
    <property type="match status" value="1"/>
</dbReference>
<dbReference type="OrthoDB" id="204883at2759"/>
<dbReference type="PANTHER" id="PTHR24056">
    <property type="entry name" value="CELL DIVISION PROTEIN KINASE"/>
    <property type="match status" value="1"/>
</dbReference>
<feature type="compositionally biased region" description="Basic and acidic residues" evidence="10">
    <location>
        <begin position="1225"/>
        <end position="1243"/>
    </location>
</feature>
<keyword evidence="7 9" id="KW-0067">ATP-binding</keyword>
<proteinExistence type="inferred from homology"/>
<feature type="binding site" evidence="9">
    <location>
        <position position="952"/>
    </location>
    <ligand>
        <name>ATP</name>
        <dbReference type="ChEBI" id="CHEBI:30616"/>
    </ligand>
</feature>
<protein>
    <recommendedName>
        <fullName evidence="2">[RNA-polymerase]-subunit kinase</fullName>
        <ecNumber evidence="2">2.7.11.23</ecNumber>
    </recommendedName>
</protein>
<dbReference type="Gene3D" id="1.10.510.10">
    <property type="entry name" value="Transferase(Phosphotransferase) domain 1"/>
    <property type="match status" value="1"/>
</dbReference>
<dbReference type="GO" id="GO:0005524">
    <property type="term" value="F:ATP binding"/>
    <property type="evidence" value="ECO:0007669"/>
    <property type="project" value="UniProtKB-UniRule"/>
</dbReference>
<feature type="region of interest" description="Disordered" evidence="10">
    <location>
        <begin position="1224"/>
        <end position="1243"/>
    </location>
</feature>
<reference evidence="12 13" key="1">
    <citation type="submission" date="2018-11" db="EMBL/GenBank/DDBJ databases">
        <title>Genome sequence of Saitozyma podzolica DSM 27192.</title>
        <authorList>
            <person name="Aliyu H."/>
            <person name="Gorte O."/>
            <person name="Ochsenreither K."/>
        </authorList>
    </citation>
    <scope>NUCLEOTIDE SEQUENCE [LARGE SCALE GENOMIC DNA]</scope>
    <source>
        <strain evidence="12 13">DSM 27192</strain>
    </source>
</reference>
<comment type="caution">
    <text evidence="12">The sequence shown here is derived from an EMBL/GenBank/DDBJ whole genome shotgun (WGS) entry which is preliminary data.</text>
</comment>
<evidence type="ECO:0000256" key="6">
    <source>
        <dbReference type="ARBA" id="ARBA00022777"/>
    </source>
</evidence>
<dbReference type="Gene3D" id="3.30.200.20">
    <property type="entry name" value="Phosphorylase Kinase, domain 1"/>
    <property type="match status" value="1"/>
</dbReference>
<keyword evidence="13" id="KW-1185">Reference proteome</keyword>
<accession>A0A427YKW9</accession>
<dbReference type="Proteomes" id="UP000279259">
    <property type="component" value="Unassembled WGS sequence"/>
</dbReference>
<dbReference type="InterPro" id="IPR050108">
    <property type="entry name" value="CDK"/>
</dbReference>
<feature type="compositionally biased region" description="Low complexity" evidence="10">
    <location>
        <begin position="22"/>
        <end position="34"/>
    </location>
</feature>
<dbReference type="InterPro" id="IPR017441">
    <property type="entry name" value="Protein_kinase_ATP_BS"/>
</dbReference>
<dbReference type="EMBL" id="RSCD01000007">
    <property type="protein sequence ID" value="RSH91697.1"/>
    <property type="molecule type" value="Genomic_DNA"/>
</dbReference>
<dbReference type="GO" id="GO:0030332">
    <property type="term" value="F:cyclin binding"/>
    <property type="evidence" value="ECO:0007669"/>
    <property type="project" value="TreeGrafter"/>
</dbReference>
<dbReference type="STRING" id="1890683.A0A427YKW9"/>